<name>A0AA38FQ60_TAXCH</name>
<accession>A0AA38FQ60</accession>
<proteinExistence type="predicted"/>
<keyword evidence="2" id="KW-1185">Reference proteome</keyword>
<feature type="non-terminal residue" evidence="1">
    <location>
        <position position="1"/>
    </location>
</feature>
<gene>
    <name evidence="1" type="ORF">KI387_035329</name>
</gene>
<dbReference type="AlphaFoldDB" id="A0AA38FQ60"/>
<dbReference type="Proteomes" id="UP000824469">
    <property type="component" value="Unassembled WGS sequence"/>
</dbReference>
<feature type="non-terminal residue" evidence="1">
    <location>
        <position position="126"/>
    </location>
</feature>
<reference evidence="1 2" key="1">
    <citation type="journal article" date="2021" name="Nat. Plants">
        <title>The Taxus genome provides insights into paclitaxel biosynthesis.</title>
        <authorList>
            <person name="Xiong X."/>
            <person name="Gou J."/>
            <person name="Liao Q."/>
            <person name="Li Y."/>
            <person name="Zhou Q."/>
            <person name="Bi G."/>
            <person name="Li C."/>
            <person name="Du R."/>
            <person name="Wang X."/>
            <person name="Sun T."/>
            <person name="Guo L."/>
            <person name="Liang H."/>
            <person name="Lu P."/>
            <person name="Wu Y."/>
            <person name="Zhang Z."/>
            <person name="Ro D.K."/>
            <person name="Shang Y."/>
            <person name="Huang S."/>
            <person name="Yan J."/>
        </authorList>
    </citation>
    <scope>NUCLEOTIDE SEQUENCE [LARGE SCALE GENOMIC DNA]</scope>
    <source>
        <strain evidence="1">Ta-2019</strain>
    </source>
</reference>
<evidence type="ECO:0000313" key="2">
    <source>
        <dbReference type="Proteomes" id="UP000824469"/>
    </source>
</evidence>
<evidence type="ECO:0000313" key="1">
    <source>
        <dbReference type="EMBL" id="KAH9307418.1"/>
    </source>
</evidence>
<sequence length="126" mass="14227">PVQIHAPSPVPISFDFYSAPKMEKVGPQGRAVDAWIQCLLSQGKRIIKDAIDAYNDVEKAKLDVDKLNGELLEENGNWELTLEDLSELKKAHSDILIKEAIVADSDRPFEFYKAIEFRVKILQEAC</sequence>
<organism evidence="1 2">
    <name type="scientific">Taxus chinensis</name>
    <name type="common">Chinese yew</name>
    <name type="synonym">Taxus wallichiana var. chinensis</name>
    <dbReference type="NCBI Taxonomy" id="29808"/>
    <lineage>
        <taxon>Eukaryota</taxon>
        <taxon>Viridiplantae</taxon>
        <taxon>Streptophyta</taxon>
        <taxon>Embryophyta</taxon>
        <taxon>Tracheophyta</taxon>
        <taxon>Spermatophyta</taxon>
        <taxon>Pinopsida</taxon>
        <taxon>Pinidae</taxon>
        <taxon>Conifers II</taxon>
        <taxon>Cupressales</taxon>
        <taxon>Taxaceae</taxon>
        <taxon>Taxus</taxon>
    </lineage>
</organism>
<comment type="caution">
    <text evidence="1">The sequence shown here is derived from an EMBL/GenBank/DDBJ whole genome shotgun (WGS) entry which is preliminary data.</text>
</comment>
<dbReference type="EMBL" id="JAHRHJ020000007">
    <property type="protein sequence ID" value="KAH9307418.1"/>
    <property type="molecule type" value="Genomic_DNA"/>
</dbReference>
<protein>
    <submittedName>
        <fullName evidence="1">Uncharacterized protein</fullName>
    </submittedName>
</protein>